<protein>
    <submittedName>
        <fullName evidence="1">Uncharacterized protein</fullName>
    </submittedName>
</protein>
<sequence>MRTAGKTGIAGQLTTVTNTTENVMLASQCPGYNPRAVVTTCAALEWSVCLGFVGRQYPVEPKEQNARRIANVIRDCAV</sequence>
<proteinExistence type="predicted"/>
<dbReference type="Proteomes" id="UP001163046">
    <property type="component" value="Unassembled WGS sequence"/>
</dbReference>
<accession>A0A9X0A2I5</accession>
<organism evidence="1 2">
    <name type="scientific">Desmophyllum pertusum</name>
    <dbReference type="NCBI Taxonomy" id="174260"/>
    <lineage>
        <taxon>Eukaryota</taxon>
        <taxon>Metazoa</taxon>
        <taxon>Cnidaria</taxon>
        <taxon>Anthozoa</taxon>
        <taxon>Hexacorallia</taxon>
        <taxon>Scleractinia</taxon>
        <taxon>Caryophylliina</taxon>
        <taxon>Caryophylliidae</taxon>
        <taxon>Desmophyllum</taxon>
    </lineage>
</organism>
<evidence type="ECO:0000313" key="2">
    <source>
        <dbReference type="Proteomes" id="UP001163046"/>
    </source>
</evidence>
<evidence type="ECO:0000313" key="1">
    <source>
        <dbReference type="EMBL" id="KAJ7391870.1"/>
    </source>
</evidence>
<dbReference type="EMBL" id="MU825404">
    <property type="protein sequence ID" value="KAJ7391870.1"/>
    <property type="molecule type" value="Genomic_DNA"/>
</dbReference>
<gene>
    <name evidence="1" type="ORF">OS493_016160</name>
</gene>
<reference evidence="1" key="1">
    <citation type="submission" date="2023-01" db="EMBL/GenBank/DDBJ databases">
        <title>Genome assembly of the deep-sea coral Lophelia pertusa.</title>
        <authorList>
            <person name="Herrera S."/>
            <person name="Cordes E."/>
        </authorList>
    </citation>
    <scope>NUCLEOTIDE SEQUENCE</scope>
    <source>
        <strain evidence="1">USNM1676648</strain>
        <tissue evidence="1">Polyp</tissue>
    </source>
</reference>
<keyword evidence="2" id="KW-1185">Reference proteome</keyword>
<comment type="caution">
    <text evidence="1">The sequence shown here is derived from an EMBL/GenBank/DDBJ whole genome shotgun (WGS) entry which is preliminary data.</text>
</comment>
<dbReference type="AlphaFoldDB" id="A0A9X0A2I5"/>
<name>A0A9X0A2I5_9CNID</name>